<dbReference type="EnsemblPlants" id="OMERI02G13260.2">
    <property type="protein sequence ID" value="OMERI02G13260.2"/>
    <property type="gene ID" value="OMERI02G13260"/>
</dbReference>
<evidence type="ECO:0000313" key="2">
    <source>
        <dbReference type="Proteomes" id="UP000008021"/>
    </source>
</evidence>
<dbReference type="AlphaFoldDB" id="A0A0E0CJ84"/>
<keyword evidence="2" id="KW-1185">Reference proteome</keyword>
<reference evidence="1" key="2">
    <citation type="submission" date="2018-05" db="EMBL/GenBank/DDBJ databases">
        <title>OmerRS3 (Oryza meridionalis Reference Sequence Version 3).</title>
        <authorList>
            <person name="Zhang J."/>
            <person name="Kudrna D."/>
            <person name="Lee S."/>
            <person name="Talag J."/>
            <person name="Welchert J."/>
            <person name="Wing R.A."/>
        </authorList>
    </citation>
    <scope>NUCLEOTIDE SEQUENCE [LARGE SCALE GENOMIC DNA]</scope>
    <source>
        <strain evidence="1">cv. OR44</strain>
    </source>
</reference>
<proteinExistence type="predicted"/>
<protein>
    <submittedName>
        <fullName evidence="1">Uncharacterized protein</fullName>
    </submittedName>
</protein>
<dbReference type="Gramene" id="OMERI02G13260.2">
    <property type="protein sequence ID" value="OMERI02G13260.2"/>
    <property type="gene ID" value="OMERI02G13260"/>
</dbReference>
<organism evidence="1">
    <name type="scientific">Oryza meridionalis</name>
    <dbReference type="NCBI Taxonomy" id="40149"/>
    <lineage>
        <taxon>Eukaryota</taxon>
        <taxon>Viridiplantae</taxon>
        <taxon>Streptophyta</taxon>
        <taxon>Embryophyta</taxon>
        <taxon>Tracheophyta</taxon>
        <taxon>Spermatophyta</taxon>
        <taxon>Magnoliopsida</taxon>
        <taxon>Liliopsida</taxon>
        <taxon>Poales</taxon>
        <taxon>Poaceae</taxon>
        <taxon>BOP clade</taxon>
        <taxon>Oryzoideae</taxon>
        <taxon>Oryzeae</taxon>
        <taxon>Oryzinae</taxon>
        <taxon>Oryza</taxon>
    </lineage>
</organism>
<dbReference type="Proteomes" id="UP000008021">
    <property type="component" value="Chromosome 2"/>
</dbReference>
<reference evidence="1" key="1">
    <citation type="submission" date="2015-04" db="UniProtKB">
        <authorList>
            <consortium name="EnsemblPlants"/>
        </authorList>
    </citation>
    <scope>IDENTIFICATION</scope>
</reference>
<dbReference type="HOGENOM" id="CLU_2853550_0_0_1"/>
<sequence length="65" mass="6957">MDAGEDTQPSSEPAVVKAFIAVLDISTPTSSTPQLHAIDELKDLLSFQARTKLSKGRSKNKNTNG</sequence>
<accession>A0A0E0CJ84</accession>
<evidence type="ECO:0000313" key="1">
    <source>
        <dbReference type="EnsemblPlants" id="OMERI02G13260.2"/>
    </source>
</evidence>
<name>A0A0E0CJ84_9ORYZ</name>